<gene>
    <name evidence="6" type="ORF">G3A50_04005</name>
</gene>
<dbReference type="InterPro" id="IPR003439">
    <property type="entry name" value="ABC_transporter-like_ATP-bd"/>
</dbReference>
<keyword evidence="2" id="KW-0813">Transport</keyword>
<dbReference type="InterPro" id="IPR003593">
    <property type="entry name" value="AAA+_ATPase"/>
</dbReference>
<dbReference type="GO" id="GO:0015808">
    <property type="term" value="P:L-alanine transport"/>
    <property type="evidence" value="ECO:0007669"/>
    <property type="project" value="TreeGrafter"/>
</dbReference>
<dbReference type="PROSITE" id="PS00211">
    <property type="entry name" value="ABC_TRANSPORTER_1"/>
    <property type="match status" value="1"/>
</dbReference>
<organism evidence="6 7">
    <name type="scientific">Ancylobacter pratisalsi</name>
    <dbReference type="NCBI Taxonomy" id="1745854"/>
    <lineage>
        <taxon>Bacteria</taxon>
        <taxon>Pseudomonadati</taxon>
        <taxon>Pseudomonadota</taxon>
        <taxon>Alphaproteobacteria</taxon>
        <taxon>Hyphomicrobiales</taxon>
        <taxon>Xanthobacteraceae</taxon>
        <taxon>Ancylobacter</taxon>
    </lineage>
</organism>
<reference evidence="6 7" key="1">
    <citation type="submission" date="2020-02" db="EMBL/GenBank/DDBJ databases">
        <authorList>
            <person name="Li G."/>
        </authorList>
    </citation>
    <scope>NUCLEOTIDE SEQUENCE [LARGE SCALE GENOMIC DNA]</scope>
    <source>
        <strain evidence="6 7">DSM 102029</strain>
    </source>
</reference>
<protein>
    <submittedName>
        <fullName evidence="6">ABC transporter ATP-binding protein</fullName>
    </submittedName>
</protein>
<dbReference type="CDD" id="cd03219">
    <property type="entry name" value="ABC_Mj1267_LivG_branched"/>
    <property type="match status" value="1"/>
</dbReference>
<evidence type="ECO:0000256" key="4">
    <source>
        <dbReference type="ARBA" id="ARBA00022840"/>
    </source>
</evidence>
<dbReference type="RefSeq" id="WP_163074052.1">
    <property type="nucleotide sequence ID" value="NZ_CP048630.1"/>
</dbReference>
<dbReference type="GO" id="GO:1903805">
    <property type="term" value="P:L-valine import across plasma membrane"/>
    <property type="evidence" value="ECO:0007669"/>
    <property type="project" value="TreeGrafter"/>
</dbReference>
<dbReference type="Pfam" id="PF00005">
    <property type="entry name" value="ABC_tran"/>
    <property type="match status" value="1"/>
</dbReference>
<dbReference type="GO" id="GO:1903806">
    <property type="term" value="P:L-isoleucine import across plasma membrane"/>
    <property type="evidence" value="ECO:0007669"/>
    <property type="project" value="TreeGrafter"/>
</dbReference>
<dbReference type="GO" id="GO:0016887">
    <property type="term" value="F:ATP hydrolysis activity"/>
    <property type="evidence" value="ECO:0007669"/>
    <property type="project" value="InterPro"/>
</dbReference>
<dbReference type="InterPro" id="IPR051120">
    <property type="entry name" value="ABC_AA/LPS_Transport"/>
</dbReference>
<keyword evidence="3" id="KW-0547">Nucleotide-binding</keyword>
<dbReference type="InterPro" id="IPR027417">
    <property type="entry name" value="P-loop_NTPase"/>
</dbReference>
<dbReference type="PANTHER" id="PTHR45772:SF7">
    <property type="entry name" value="AMINO ACID ABC TRANSPORTER ATP-BINDING PROTEIN"/>
    <property type="match status" value="1"/>
</dbReference>
<keyword evidence="4 6" id="KW-0067">ATP-binding</keyword>
<proteinExistence type="inferred from homology"/>
<evidence type="ECO:0000256" key="3">
    <source>
        <dbReference type="ARBA" id="ARBA00022741"/>
    </source>
</evidence>
<dbReference type="GO" id="GO:0005886">
    <property type="term" value="C:plasma membrane"/>
    <property type="evidence" value="ECO:0007669"/>
    <property type="project" value="TreeGrafter"/>
</dbReference>
<dbReference type="SMART" id="SM00382">
    <property type="entry name" value="AAA"/>
    <property type="match status" value="1"/>
</dbReference>
<dbReference type="PANTHER" id="PTHR45772">
    <property type="entry name" value="CONSERVED COMPONENT OF ABC TRANSPORTER FOR NATURAL AMINO ACIDS-RELATED"/>
    <property type="match status" value="1"/>
</dbReference>
<dbReference type="Proteomes" id="UP000464751">
    <property type="component" value="Chromosome"/>
</dbReference>
<evidence type="ECO:0000256" key="2">
    <source>
        <dbReference type="ARBA" id="ARBA00022448"/>
    </source>
</evidence>
<evidence type="ECO:0000256" key="1">
    <source>
        <dbReference type="ARBA" id="ARBA00005417"/>
    </source>
</evidence>
<evidence type="ECO:0000313" key="6">
    <source>
        <dbReference type="EMBL" id="QIB32967.1"/>
    </source>
</evidence>
<name>A0A6P1YI11_9HYPH</name>
<dbReference type="GO" id="GO:0005304">
    <property type="term" value="F:L-valine transmembrane transporter activity"/>
    <property type="evidence" value="ECO:0007669"/>
    <property type="project" value="TreeGrafter"/>
</dbReference>
<dbReference type="KEGG" id="apra:G3A50_04005"/>
<dbReference type="AlphaFoldDB" id="A0A6P1YI11"/>
<dbReference type="InterPro" id="IPR017871">
    <property type="entry name" value="ABC_transporter-like_CS"/>
</dbReference>
<dbReference type="Gene3D" id="3.40.50.300">
    <property type="entry name" value="P-loop containing nucleotide triphosphate hydrolases"/>
    <property type="match status" value="1"/>
</dbReference>
<feature type="domain" description="ABC transporter" evidence="5">
    <location>
        <begin position="5"/>
        <end position="249"/>
    </location>
</feature>
<evidence type="ECO:0000313" key="7">
    <source>
        <dbReference type="Proteomes" id="UP000464751"/>
    </source>
</evidence>
<dbReference type="GO" id="GO:0015192">
    <property type="term" value="F:L-phenylalanine transmembrane transporter activity"/>
    <property type="evidence" value="ECO:0007669"/>
    <property type="project" value="TreeGrafter"/>
</dbReference>
<dbReference type="GO" id="GO:0042941">
    <property type="term" value="P:D-alanine transmembrane transport"/>
    <property type="evidence" value="ECO:0007669"/>
    <property type="project" value="TreeGrafter"/>
</dbReference>
<sequence length="278" mass="29303">MSALLAAQSVCKSYGAFHALKNVSLSIADGEFISIVGPNGAGKSTLVNVLTGLLKPTSGRVEFHGTDIGGIGPVELARRGMARGFQLVNIFPALTVRETLAVAAASRLKRIGNPFRSLGRDREINQAVAEIADIFNLRHRLDQQASALSQGEKKLLDVASAFALKPELILIDEPTSGVSTGDKHAIMELLIAACRKAGVRAIIQVEHDMDLVARYSDRIIALQAGAVLADEKPEAFFKDPALIAAVVGTRPPQMKAKSPGEATAFSAQTAPINGSVAC</sequence>
<keyword evidence="7" id="KW-1185">Reference proteome</keyword>
<dbReference type="PROSITE" id="PS50893">
    <property type="entry name" value="ABC_TRANSPORTER_2"/>
    <property type="match status" value="1"/>
</dbReference>
<dbReference type="EMBL" id="CP048630">
    <property type="protein sequence ID" value="QIB32967.1"/>
    <property type="molecule type" value="Genomic_DNA"/>
</dbReference>
<comment type="similarity">
    <text evidence="1">Belongs to the ABC transporter superfamily.</text>
</comment>
<dbReference type="SUPFAM" id="SSF52540">
    <property type="entry name" value="P-loop containing nucleoside triphosphate hydrolases"/>
    <property type="match status" value="1"/>
</dbReference>
<accession>A0A6P1YI11</accession>
<evidence type="ECO:0000259" key="5">
    <source>
        <dbReference type="PROSITE" id="PS50893"/>
    </source>
</evidence>
<dbReference type="GO" id="GO:0005524">
    <property type="term" value="F:ATP binding"/>
    <property type="evidence" value="ECO:0007669"/>
    <property type="project" value="UniProtKB-KW"/>
</dbReference>
<dbReference type="GO" id="GO:0015188">
    <property type="term" value="F:L-isoleucine transmembrane transporter activity"/>
    <property type="evidence" value="ECO:0007669"/>
    <property type="project" value="TreeGrafter"/>
</dbReference>